<evidence type="ECO:0000256" key="1">
    <source>
        <dbReference type="SAM" id="Phobius"/>
    </source>
</evidence>
<dbReference type="RefSeq" id="WP_261742108.1">
    <property type="nucleotide sequence ID" value="NZ_CAVMKE010000002.1"/>
</dbReference>
<reference evidence="2 3" key="1">
    <citation type="submission" date="2024-10" db="EMBL/GenBank/DDBJ databases">
        <title>Aeromonas and Pseudomonas from the Cagarras Archipelago, Rio de Janeiro, Brazil.</title>
        <authorList>
            <person name="Canellas A.L.B."/>
            <person name="Laport M.S."/>
        </authorList>
    </citation>
    <scope>NUCLEOTIDE SEQUENCE [LARGE SCALE GENOMIC DNA]</scope>
    <source>
        <strain evidence="2 3">CPF-4</strain>
    </source>
</reference>
<sequence>MAYEYNMALMIGAGLSLLAALMHIGVIIGGPSWYHLFGAGDRFVRAAQNGRWFPAVVTMGITLVLGAWAVYALSGAGVIEPLPLLRPALCAITLIYLLRGLLGPFTLPGTGRSMRFIAISSAVCLVYGLVHLFGLVQMWGSLA</sequence>
<evidence type="ECO:0000313" key="3">
    <source>
        <dbReference type="Proteomes" id="UP001609821"/>
    </source>
</evidence>
<dbReference type="Proteomes" id="UP001609821">
    <property type="component" value="Unassembled WGS sequence"/>
</dbReference>
<evidence type="ECO:0000313" key="2">
    <source>
        <dbReference type="EMBL" id="MFH6568621.1"/>
    </source>
</evidence>
<feature type="transmembrane region" description="Helical" evidence="1">
    <location>
        <begin position="6"/>
        <end position="31"/>
    </location>
</feature>
<accession>A0ABW7M3Z6</accession>
<proteinExistence type="predicted"/>
<gene>
    <name evidence="2" type="ORF">ACHMWK_21945</name>
</gene>
<protein>
    <submittedName>
        <fullName evidence="2">Uncharacterized protein</fullName>
    </submittedName>
</protein>
<name>A0ABW7M3Z6_9PSED</name>
<feature type="transmembrane region" description="Helical" evidence="1">
    <location>
        <begin position="52"/>
        <end position="72"/>
    </location>
</feature>
<feature type="transmembrane region" description="Helical" evidence="1">
    <location>
        <begin position="84"/>
        <end position="102"/>
    </location>
</feature>
<keyword evidence="1" id="KW-1133">Transmembrane helix</keyword>
<keyword evidence="1" id="KW-0812">Transmembrane</keyword>
<keyword evidence="1" id="KW-0472">Membrane</keyword>
<keyword evidence="3" id="KW-1185">Reference proteome</keyword>
<organism evidence="2 3">
    <name type="scientific">Pseudomonas kulmbachensis</name>
    <dbReference type="NCBI Taxonomy" id="3043408"/>
    <lineage>
        <taxon>Bacteria</taxon>
        <taxon>Pseudomonadati</taxon>
        <taxon>Pseudomonadota</taxon>
        <taxon>Gammaproteobacteria</taxon>
        <taxon>Pseudomonadales</taxon>
        <taxon>Pseudomonadaceae</taxon>
        <taxon>Pseudomonas</taxon>
    </lineage>
</organism>
<feature type="transmembrane region" description="Helical" evidence="1">
    <location>
        <begin position="114"/>
        <end position="139"/>
    </location>
</feature>
<dbReference type="EMBL" id="JBINXB010000047">
    <property type="protein sequence ID" value="MFH6568621.1"/>
    <property type="molecule type" value="Genomic_DNA"/>
</dbReference>
<comment type="caution">
    <text evidence="2">The sequence shown here is derived from an EMBL/GenBank/DDBJ whole genome shotgun (WGS) entry which is preliminary data.</text>
</comment>